<comment type="catalytic activity">
    <reaction evidence="9">
        <text>beta-D-fructose 6-phosphate + ATP = beta-D-fructose 1,6-bisphosphate + ADP + H(+)</text>
        <dbReference type="Rhea" id="RHEA:16109"/>
        <dbReference type="ChEBI" id="CHEBI:15378"/>
        <dbReference type="ChEBI" id="CHEBI:30616"/>
        <dbReference type="ChEBI" id="CHEBI:32966"/>
        <dbReference type="ChEBI" id="CHEBI:57634"/>
        <dbReference type="ChEBI" id="CHEBI:456216"/>
        <dbReference type="EC" id="2.7.1.11"/>
    </reaction>
</comment>
<evidence type="ECO:0000256" key="7">
    <source>
        <dbReference type="ARBA" id="ARBA00022842"/>
    </source>
</evidence>
<protein>
    <recommendedName>
        <fullName evidence="10">Phosphofructokinase domain-containing protein</fullName>
    </recommendedName>
</protein>
<dbReference type="InterPro" id="IPR015912">
    <property type="entry name" value="Phosphofructokinase_CS"/>
</dbReference>
<dbReference type="GO" id="GO:0061621">
    <property type="term" value="P:canonical glycolysis"/>
    <property type="evidence" value="ECO:0007669"/>
    <property type="project" value="TreeGrafter"/>
</dbReference>
<proteinExistence type="predicted"/>
<evidence type="ECO:0000256" key="2">
    <source>
        <dbReference type="ARBA" id="ARBA00004679"/>
    </source>
</evidence>
<dbReference type="InterPro" id="IPR035966">
    <property type="entry name" value="PKF_sf"/>
</dbReference>
<accession>A0A2D4HL28</accession>
<keyword evidence="4" id="KW-0808">Transferase</keyword>
<dbReference type="GO" id="GO:0006002">
    <property type="term" value="P:fructose 6-phosphate metabolic process"/>
    <property type="evidence" value="ECO:0007669"/>
    <property type="project" value="InterPro"/>
</dbReference>
<dbReference type="GO" id="GO:0048029">
    <property type="term" value="F:monosaccharide binding"/>
    <property type="evidence" value="ECO:0007669"/>
    <property type="project" value="TreeGrafter"/>
</dbReference>
<keyword evidence="6" id="KW-0418">Kinase</keyword>
<dbReference type="Gene3D" id="3.40.50.460">
    <property type="entry name" value="Phosphofructokinase domain"/>
    <property type="match status" value="1"/>
</dbReference>
<keyword evidence="7" id="KW-0460">Magnesium</keyword>
<dbReference type="GO" id="GO:0016208">
    <property type="term" value="F:AMP binding"/>
    <property type="evidence" value="ECO:0007669"/>
    <property type="project" value="TreeGrafter"/>
</dbReference>
<dbReference type="InterPro" id="IPR000023">
    <property type="entry name" value="Phosphofructokinase_dom"/>
</dbReference>
<evidence type="ECO:0000256" key="3">
    <source>
        <dbReference type="ARBA" id="ARBA00022490"/>
    </source>
</evidence>
<dbReference type="GO" id="GO:0016020">
    <property type="term" value="C:membrane"/>
    <property type="evidence" value="ECO:0007669"/>
    <property type="project" value="TreeGrafter"/>
</dbReference>
<dbReference type="GO" id="GO:0005524">
    <property type="term" value="F:ATP binding"/>
    <property type="evidence" value="ECO:0007669"/>
    <property type="project" value="TreeGrafter"/>
</dbReference>
<evidence type="ECO:0000256" key="9">
    <source>
        <dbReference type="ARBA" id="ARBA00048070"/>
    </source>
</evidence>
<evidence type="ECO:0000313" key="11">
    <source>
        <dbReference type="EMBL" id="LAA72664.1"/>
    </source>
</evidence>
<sequence length="206" mass="23570">MGGYCGYLANMGALAAGADAAYIFEEKFDIRELQANVEHLTEKMKTNIQRGLVLRNENSSENYTTDFIYQLYSEEGKGVFDCRKNVLGHMQQGGAPSPFDRNFGTKIAAKALLWISNQLKESYRRGKVFANTPETVCLLGMRKRNLDFQPVIKLQDETDFEHRIPKEQWWLKMRALMKILAKYKASYDISDSGQLEHVVRPKAYVA</sequence>
<comment type="cofactor">
    <cofactor evidence="1">
        <name>Mg(2+)</name>
        <dbReference type="ChEBI" id="CHEBI:18420"/>
    </cofactor>
</comment>
<dbReference type="UniPathway" id="UPA00109">
    <property type="reaction ID" value="UER00182"/>
</dbReference>
<dbReference type="EMBL" id="IACK01038472">
    <property type="protein sequence ID" value="LAA72664.1"/>
    <property type="molecule type" value="Transcribed_RNA"/>
</dbReference>
<comment type="pathway">
    <text evidence="2">Carbohydrate degradation; glycolysis; D-glyceraldehyde 3-phosphate and glycerone phosphate from D-glucose: step 3/4.</text>
</comment>
<evidence type="ECO:0000256" key="6">
    <source>
        <dbReference type="ARBA" id="ARBA00022777"/>
    </source>
</evidence>
<name>A0A2D4HL28_MICLE</name>
<dbReference type="InterPro" id="IPR022953">
    <property type="entry name" value="ATP_PFK"/>
</dbReference>
<evidence type="ECO:0000256" key="5">
    <source>
        <dbReference type="ARBA" id="ARBA00022723"/>
    </source>
</evidence>
<dbReference type="PANTHER" id="PTHR13697">
    <property type="entry name" value="PHOSPHOFRUCTOKINASE"/>
    <property type="match status" value="1"/>
</dbReference>
<dbReference type="GO" id="GO:0042802">
    <property type="term" value="F:identical protein binding"/>
    <property type="evidence" value="ECO:0007669"/>
    <property type="project" value="TreeGrafter"/>
</dbReference>
<reference evidence="11" key="2">
    <citation type="submission" date="2017-11" db="EMBL/GenBank/DDBJ databases">
        <title>Coralsnake Venomics: Analyses of Venom Gland Transcriptomes and Proteomes of Six Brazilian Taxa.</title>
        <authorList>
            <person name="Aird S.D."/>
            <person name="Jorge da Silva N."/>
            <person name="Qiu L."/>
            <person name="Villar-Briones A."/>
            <person name="Aparecida-Saddi V."/>
            <person name="Campos-Telles M.P."/>
            <person name="Grau M."/>
            <person name="Mikheyev A.S."/>
        </authorList>
    </citation>
    <scope>NUCLEOTIDE SEQUENCE</scope>
    <source>
        <tissue evidence="11">Venom_gland</tissue>
    </source>
</reference>
<dbReference type="SUPFAM" id="SSF53784">
    <property type="entry name" value="Phosphofructokinase"/>
    <property type="match status" value="1"/>
</dbReference>
<dbReference type="PANTHER" id="PTHR13697:SF5">
    <property type="entry name" value="ATP-DEPENDENT 6-PHOSPHOFRUCTOKINASE, PLATELET TYPE"/>
    <property type="match status" value="1"/>
</dbReference>
<dbReference type="GO" id="GO:0003872">
    <property type="term" value="F:6-phosphofructokinase activity"/>
    <property type="evidence" value="ECO:0007669"/>
    <property type="project" value="UniProtKB-EC"/>
</dbReference>
<organism evidence="11">
    <name type="scientific">Micrurus lemniscatus lemniscatus</name>
    <dbReference type="NCBI Taxonomy" id="129467"/>
    <lineage>
        <taxon>Eukaryota</taxon>
        <taxon>Metazoa</taxon>
        <taxon>Chordata</taxon>
        <taxon>Craniata</taxon>
        <taxon>Vertebrata</taxon>
        <taxon>Euteleostomi</taxon>
        <taxon>Lepidosauria</taxon>
        <taxon>Squamata</taxon>
        <taxon>Bifurcata</taxon>
        <taxon>Unidentata</taxon>
        <taxon>Episquamata</taxon>
        <taxon>Toxicofera</taxon>
        <taxon>Serpentes</taxon>
        <taxon>Colubroidea</taxon>
        <taxon>Elapidae</taxon>
        <taxon>Elapinae</taxon>
        <taxon>Micrurus</taxon>
    </lineage>
</organism>
<keyword evidence="8" id="KW-0324">Glycolysis</keyword>
<dbReference type="GO" id="GO:0070095">
    <property type="term" value="F:fructose-6-phosphate binding"/>
    <property type="evidence" value="ECO:0007669"/>
    <property type="project" value="TreeGrafter"/>
</dbReference>
<reference evidence="11" key="1">
    <citation type="submission" date="2017-07" db="EMBL/GenBank/DDBJ databases">
        <authorList>
            <person name="Mikheyev A."/>
            <person name="Grau M."/>
        </authorList>
    </citation>
    <scope>NUCLEOTIDE SEQUENCE</scope>
    <source>
        <tissue evidence="11">Venom_gland</tissue>
    </source>
</reference>
<evidence type="ECO:0000256" key="8">
    <source>
        <dbReference type="ARBA" id="ARBA00023152"/>
    </source>
</evidence>
<feature type="domain" description="Phosphofructokinase" evidence="10">
    <location>
        <begin position="1"/>
        <end position="114"/>
    </location>
</feature>
<dbReference type="GO" id="GO:0046872">
    <property type="term" value="F:metal ion binding"/>
    <property type="evidence" value="ECO:0007669"/>
    <property type="project" value="UniProtKB-KW"/>
</dbReference>
<dbReference type="GO" id="GO:0005945">
    <property type="term" value="C:6-phosphofructokinase complex"/>
    <property type="evidence" value="ECO:0007669"/>
    <property type="project" value="TreeGrafter"/>
</dbReference>
<dbReference type="Pfam" id="PF00365">
    <property type="entry name" value="PFK"/>
    <property type="match status" value="1"/>
</dbReference>
<keyword evidence="3" id="KW-0963">Cytoplasm</keyword>
<dbReference type="PRINTS" id="PR00476">
    <property type="entry name" value="PHFRCTKINASE"/>
</dbReference>
<evidence type="ECO:0000259" key="10">
    <source>
        <dbReference type="Pfam" id="PF00365"/>
    </source>
</evidence>
<dbReference type="PROSITE" id="PS00433">
    <property type="entry name" value="PHOSPHOFRUCTOKINASE"/>
    <property type="match status" value="1"/>
</dbReference>
<keyword evidence="5" id="KW-0479">Metal-binding</keyword>
<evidence type="ECO:0000256" key="4">
    <source>
        <dbReference type="ARBA" id="ARBA00022679"/>
    </source>
</evidence>
<evidence type="ECO:0000256" key="1">
    <source>
        <dbReference type="ARBA" id="ARBA00001946"/>
    </source>
</evidence>
<dbReference type="GO" id="GO:0030388">
    <property type="term" value="P:fructose 1,6-bisphosphate metabolic process"/>
    <property type="evidence" value="ECO:0007669"/>
    <property type="project" value="TreeGrafter"/>
</dbReference>
<dbReference type="AlphaFoldDB" id="A0A2D4HL28"/>